<dbReference type="EMBL" id="CCMZ01000031">
    <property type="protein sequence ID" value="CDX21486.1"/>
    <property type="molecule type" value="Genomic_DNA"/>
</dbReference>
<dbReference type="AlphaFoldDB" id="A0A090DWQ8"/>
<gene>
    <name evidence="1" type="ORF">MPL3356_370010</name>
</gene>
<evidence type="ECO:0000313" key="2">
    <source>
        <dbReference type="Proteomes" id="UP000045285"/>
    </source>
</evidence>
<evidence type="ECO:0000313" key="1">
    <source>
        <dbReference type="EMBL" id="CDX21486.1"/>
    </source>
</evidence>
<protein>
    <submittedName>
        <fullName evidence="1">Uncharacterized protein</fullName>
    </submittedName>
</protein>
<organism evidence="1 2">
    <name type="scientific">Mesorhizobium plurifarium</name>
    <dbReference type="NCBI Taxonomy" id="69974"/>
    <lineage>
        <taxon>Bacteria</taxon>
        <taxon>Pseudomonadati</taxon>
        <taxon>Pseudomonadota</taxon>
        <taxon>Alphaproteobacteria</taxon>
        <taxon>Hyphomicrobiales</taxon>
        <taxon>Phyllobacteriaceae</taxon>
        <taxon>Mesorhizobium</taxon>
    </lineage>
</organism>
<keyword evidence="2" id="KW-1185">Reference proteome</keyword>
<dbReference type="Proteomes" id="UP000045285">
    <property type="component" value="Unassembled WGS sequence"/>
</dbReference>
<sequence>MTRQGEEEEGRPRAEYRSAIVAPQTVHFSHNPLLITSGSPERPDGRCITKHWLVGTNFACLSACLLRRLSDSAQLS</sequence>
<accession>A0A090DWQ8</accession>
<proteinExistence type="predicted"/>
<name>A0A090DWQ8_MESPL</name>
<reference evidence="2" key="1">
    <citation type="submission" date="2014-08" db="EMBL/GenBank/DDBJ databases">
        <authorList>
            <person name="Moulin L."/>
        </authorList>
    </citation>
    <scope>NUCLEOTIDE SEQUENCE [LARGE SCALE GENOMIC DNA]</scope>
</reference>